<organism evidence="7 8">
    <name type="scientific">Candidatus Accumulibacter appositus</name>
    <dbReference type="NCBI Taxonomy" id="1454003"/>
    <lineage>
        <taxon>Bacteria</taxon>
        <taxon>Pseudomonadati</taxon>
        <taxon>Pseudomonadota</taxon>
        <taxon>Betaproteobacteria</taxon>
        <taxon>Candidatus Accumulibacter</taxon>
    </lineage>
</organism>
<dbReference type="InterPro" id="IPR003713">
    <property type="entry name" value="FliS"/>
</dbReference>
<keyword evidence="3 6" id="KW-0963">Cytoplasm</keyword>
<evidence type="ECO:0000256" key="5">
    <source>
        <dbReference type="ARBA" id="ARBA00023186"/>
    </source>
</evidence>
<dbReference type="InterPro" id="IPR036584">
    <property type="entry name" value="FliS_sf"/>
</dbReference>
<evidence type="ECO:0000313" key="7">
    <source>
        <dbReference type="EMBL" id="EXI77640.1"/>
    </source>
</evidence>
<dbReference type="GO" id="GO:0044780">
    <property type="term" value="P:bacterial-type flagellum assembly"/>
    <property type="evidence" value="ECO:0007669"/>
    <property type="project" value="InterPro"/>
</dbReference>
<name>A0A011PLE2_9PROT</name>
<evidence type="ECO:0000256" key="3">
    <source>
        <dbReference type="ARBA" id="ARBA00022490"/>
    </source>
</evidence>
<evidence type="ECO:0000256" key="1">
    <source>
        <dbReference type="ARBA" id="ARBA00004514"/>
    </source>
</evidence>
<comment type="similarity">
    <text evidence="2 6">Belongs to the FliS family.</text>
</comment>
<accession>A0A011PLE2</accession>
<keyword evidence="5" id="KW-0143">Chaperone</keyword>
<dbReference type="Gene3D" id="1.20.120.340">
    <property type="entry name" value="Flagellar protein FliS"/>
    <property type="match status" value="1"/>
</dbReference>
<comment type="subcellular location">
    <subcellularLocation>
        <location evidence="1 6">Cytoplasm</location>
        <location evidence="1 6">Cytosol</location>
    </subcellularLocation>
</comment>
<keyword evidence="7" id="KW-0966">Cell projection</keyword>
<dbReference type="PANTHER" id="PTHR34773">
    <property type="entry name" value="FLAGELLAR SECRETION CHAPERONE FLIS"/>
    <property type="match status" value="1"/>
</dbReference>
<reference evidence="7 8" key="1">
    <citation type="submission" date="2014-02" db="EMBL/GenBank/DDBJ databases">
        <title>Expanding our view of genomic diversity in Candidatus Accumulibacter clades.</title>
        <authorList>
            <person name="Skennerton C.T."/>
            <person name="Barr J.J."/>
            <person name="Slater F.R."/>
            <person name="Bond P.L."/>
            <person name="Tyson G.W."/>
        </authorList>
    </citation>
    <scope>NUCLEOTIDE SEQUENCE [LARGE SCALE GENOMIC DNA]</scope>
    <source>
        <strain evidence="8">BA-92</strain>
    </source>
</reference>
<dbReference type="CDD" id="cd16098">
    <property type="entry name" value="FliS"/>
    <property type="match status" value="1"/>
</dbReference>
<evidence type="ECO:0000256" key="6">
    <source>
        <dbReference type="PIRNR" id="PIRNR039090"/>
    </source>
</evidence>
<dbReference type="STRING" id="1454003.AW10_03654"/>
<gene>
    <name evidence="7" type="primary">fliS</name>
    <name evidence="7" type="ORF">AW10_03654</name>
</gene>
<keyword evidence="7" id="KW-0282">Flagellum</keyword>
<dbReference type="PIRSF" id="PIRSF039090">
    <property type="entry name" value="Flis"/>
    <property type="match status" value="1"/>
</dbReference>
<protein>
    <recommendedName>
        <fullName evidence="6">Flagellar secretion chaperone FliS</fullName>
    </recommendedName>
</protein>
<evidence type="ECO:0000256" key="2">
    <source>
        <dbReference type="ARBA" id="ARBA00008787"/>
    </source>
</evidence>
<proteinExistence type="inferred from homology"/>
<dbReference type="GO" id="GO:0071973">
    <property type="term" value="P:bacterial-type flagellum-dependent cell motility"/>
    <property type="evidence" value="ECO:0007669"/>
    <property type="project" value="TreeGrafter"/>
</dbReference>
<dbReference type="Pfam" id="PF02561">
    <property type="entry name" value="FliS"/>
    <property type="match status" value="1"/>
</dbReference>
<dbReference type="SUPFAM" id="SSF101116">
    <property type="entry name" value="Flagellar export chaperone FliS"/>
    <property type="match status" value="1"/>
</dbReference>
<evidence type="ECO:0000256" key="4">
    <source>
        <dbReference type="ARBA" id="ARBA00022795"/>
    </source>
</evidence>
<comment type="caution">
    <text evidence="7">The sequence shown here is derived from an EMBL/GenBank/DDBJ whole genome shotgun (WGS) entry which is preliminary data.</text>
</comment>
<evidence type="ECO:0000313" key="8">
    <source>
        <dbReference type="Proteomes" id="UP000021816"/>
    </source>
</evidence>
<keyword evidence="7" id="KW-0969">Cilium</keyword>
<sequence length="141" mass="14998">MFGHARHAISAYQKVGVDAAVEVADPHRLILLLFAGAQAAVGNARAAMQEKRIAAKGEAISKAIDIIGNGLKVSLDLEQGGEIAERLDALYDYLVLRLLHANLDNDLPALEEVSALLEEIHGAWREISPNATTPAQKAAVA</sequence>
<dbReference type="PATRIC" id="fig|1454003.3.peg.3713"/>
<dbReference type="Proteomes" id="UP000021816">
    <property type="component" value="Unassembled WGS sequence"/>
</dbReference>
<dbReference type="AlphaFoldDB" id="A0A011PLE2"/>
<dbReference type="GO" id="GO:0005829">
    <property type="term" value="C:cytosol"/>
    <property type="evidence" value="ECO:0007669"/>
    <property type="project" value="UniProtKB-SubCell"/>
</dbReference>
<dbReference type="PANTHER" id="PTHR34773:SF1">
    <property type="entry name" value="FLAGELLAR SECRETION CHAPERONE FLIS"/>
    <property type="match status" value="1"/>
</dbReference>
<keyword evidence="4 6" id="KW-1005">Bacterial flagellum biogenesis</keyword>
<dbReference type="EMBL" id="JEMX01000096">
    <property type="protein sequence ID" value="EXI77640.1"/>
    <property type="molecule type" value="Genomic_DNA"/>
</dbReference>
<dbReference type="NCBIfam" id="TIGR00208">
    <property type="entry name" value="fliS"/>
    <property type="match status" value="1"/>
</dbReference>